<dbReference type="EMBL" id="GBRH01169450">
    <property type="protein sequence ID" value="JAE28446.1"/>
    <property type="molecule type" value="Transcribed_RNA"/>
</dbReference>
<reference evidence="1" key="1">
    <citation type="submission" date="2014-09" db="EMBL/GenBank/DDBJ databases">
        <authorList>
            <person name="Magalhaes I.L.F."/>
            <person name="Oliveira U."/>
            <person name="Santos F.R."/>
            <person name="Vidigal T.H.D.A."/>
            <person name="Brescovit A.D."/>
            <person name="Santos A.J."/>
        </authorList>
    </citation>
    <scope>NUCLEOTIDE SEQUENCE</scope>
    <source>
        <tissue evidence="1">Shoot tissue taken approximately 20 cm above the soil surface</tissue>
    </source>
</reference>
<evidence type="ECO:0000313" key="1">
    <source>
        <dbReference type="EMBL" id="JAE28446.1"/>
    </source>
</evidence>
<organism evidence="1">
    <name type="scientific">Arundo donax</name>
    <name type="common">Giant reed</name>
    <name type="synonym">Donax arundinaceus</name>
    <dbReference type="NCBI Taxonomy" id="35708"/>
    <lineage>
        <taxon>Eukaryota</taxon>
        <taxon>Viridiplantae</taxon>
        <taxon>Streptophyta</taxon>
        <taxon>Embryophyta</taxon>
        <taxon>Tracheophyta</taxon>
        <taxon>Spermatophyta</taxon>
        <taxon>Magnoliopsida</taxon>
        <taxon>Liliopsida</taxon>
        <taxon>Poales</taxon>
        <taxon>Poaceae</taxon>
        <taxon>PACMAD clade</taxon>
        <taxon>Arundinoideae</taxon>
        <taxon>Arundineae</taxon>
        <taxon>Arundo</taxon>
    </lineage>
</organism>
<protein>
    <submittedName>
        <fullName evidence="1">Uncharacterized protein</fullName>
    </submittedName>
</protein>
<reference evidence="1" key="2">
    <citation type="journal article" date="2015" name="Data Brief">
        <title>Shoot transcriptome of the giant reed, Arundo donax.</title>
        <authorList>
            <person name="Barrero R.A."/>
            <person name="Guerrero F.D."/>
            <person name="Moolhuijzen P."/>
            <person name="Goolsby J.A."/>
            <person name="Tidwell J."/>
            <person name="Bellgard S.E."/>
            <person name="Bellgard M.I."/>
        </authorList>
    </citation>
    <scope>NUCLEOTIDE SEQUENCE</scope>
    <source>
        <tissue evidence="1">Shoot tissue taken approximately 20 cm above the soil surface</tissue>
    </source>
</reference>
<accession>A0A0A9H0U1</accession>
<name>A0A0A9H0U1_ARUDO</name>
<dbReference type="AlphaFoldDB" id="A0A0A9H0U1"/>
<proteinExistence type="predicted"/>
<sequence>MNFISLQGVPHKHILTRPSGTRTLSFLLGAGGNYMARVVKESR</sequence>